<proteinExistence type="predicted"/>
<evidence type="ECO:0000313" key="3">
    <source>
        <dbReference type="Proteomes" id="UP000198305"/>
    </source>
</evidence>
<accession>A0A238ZVP8</accession>
<organism evidence="2 3">
    <name type="scientific">Methylobacillus rhizosphaerae</name>
    <dbReference type="NCBI Taxonomy" id="551994"/>
    <lineage>
        <taxon>Bacteria</taxon>
        <taxon>Pseudomonadati</taxon>
        <taxon>Pseudomonadota</taxon>
        <taxon>Betaproteobacteria</taxon>
        <taxon>Nitrosomonadales</taxon>
        <taxon>Methylophilaceae</taxon>
        <taxon>Methylobacillus</taxon>
    </lineage>
</organism>
<evidence type="ECO:0000313" key="2">
    <source>
        <dbReference type="EMBL" id="SNR87526.1"/>
    </source>
</evidence>
<sequence length="77" mass="8628">MGHNIEQSIHDLQHSIEVLQALKEEIETRLSVLTVEEVLGVIARQIHAASQQKHSFSLAKKLDAHLPDPFRAPLVNT</sequence>
<name>A0A238ZVP8_9PROT</name>
<evidence type="ECO:0000256" key="1">
    <source>
        <dbReference type="SAM" id="Coils"/>
    </source>
</evidence>
<dbReference type="AlphaFoldDB" id="A0A238ZVP8"/>
<protein>
    <submittedName>
        <fullName evidence="2">Uncharacterized protein</fullName>
    </submittedName>
</protein>
<gene>
    <name evidence="2" type="ORF">SAMN05192560_1520</name>
</gene>
<feature type="coiled-coil region" evidence="1">
    <location>
        <begin position="9"/>
        <end position="36"/>
    </location>
</feature>
<reference evidence="3" key="1">
    <citation type="submission" date="2017-06" db="EMBL/GenBank/DDBJ databases">
        <authorList>
            <person name="Varghese N."/>
            <person name="Submissions S."/>
        </authorList>
    </citation>
    <scope>NUCLEOTIDE SEQUENCE [LARGE SCALE GENOMIC DNA]</scope>
    <source>
        <strain evidence="3">Ca-68</strain>
    </source>
</reference>
<dbReference type="RefSeq" id="WP_089375632.1">
    <property type="nucleotide sequence ID" value="NZ_FZOA01000006.1"/>
</dbReference>
<dbReference type="Proteomes" id="UP000198305">
    <property type="component" value="Unassembled WGS sequence"/>
</dbReference>
<keyword evidence="1" id="KW-0175">Coiled coil</keyword>
<dbReference type="EMBL" id="FZOA01000006">
    <property type="protein sequence ID" value="SNR87526.1"/>
    <property type="molecule type" value="Genomic_DNA"/>
</dbReference>
<keyword evidence="3" id="KW-1185">Reference proteome</keyword>